<dbReference type="Pfam" id="PF00628">
    <property type="entry name" value="PHD"/>
    <property type="match status" value="1"/>
</dbReference>
<evidence type="ECO:0000256" key="4">
    <source>
        <dbReference type="ARBA" id="ARBA00022853"/>
    </source>
</evidence>
<dbReference type="GO" id="GO:0008170">
    <property type="term" value="F:N-methyltransferase activity"/>
    <property type="evidence" value="ECO:0007669"/>
    <property type="project" value="UniProtKB-ARBA"/>
</dbReference>
<evidence type="ECO:0000256" key="1">
    <source>
        <dbReference type="ARBA" id="ARBA00022723"/>
    </source>
</evidence>
<dbReference type="GO" id="GO:0008270">
    <property type="term" value="F:zinc ion binding"/>
    <property type="evidence" value="ECO:0007669"/>
    <property type="project" value="UniProtKB-KW"/>
</dbReference>
<dbReference type="STRING" id="6669.E9HUQ0"/>
<evidence type="ECO:0000313" key="8">
    <source>
        <dbReference type="Proteomes" id="UP000000305"/>
    </source>
</evidence>
<dbReference type="AlphaFoldDB" id="E9HUQ0"/>
<keyword evidence="2" id="KW-0863">Zinc-finger</keyword>
<dbReference type="InterPro" id="IPR001214">
    <property type="entry name" value="SET_dom"/>
</dbReference>
<dbReference type="OMA" id="NESIPIC"/>
<organism evidence="7 8">
    <name type="scientific">Daphnia pulex</name>
    <name type="common">Water flea</name>
    <dbReference type="NCBI Taxonomy" id="6669"/>
    <lineage>
        <taxon>Eukaryota</taxon>
        <taxon>Metazoa</taxon>
        <taxon>Ecdysozoa</taxon>
        <taxon>Arthropoda</taxon>
        <taxon>Crustacea</taxon>
        <taxon>Branchiopoda</taxon>
        <taxon>Diplostraca</taxon>
        <taxon>Cladocera</taxon>
        <taxon>Anomopoda</taxon>
        <taxon>Daphniidae</taxon>
        <taxon>Daphnia</taxon>
    </lineage>
</organism>
<dbReference type="InParanoid" id="E9HUQ0"/>
<feature type="compositionally biased region" description="Basic and acidic residues" evidence="5">
    <location>
        <begin position="68"/>
        <end position="91"/>
    </location>
</feature>
<dbReference type="PANTHER" id="PTHR46462">
    <property type="entry name" value="UPSET, ISOFORM A"/>
    <property type="match status" value="1"/>
</dbReference>
<dbReference type="OrthoDB" id="1928087at2759"/>
<dbReference type="InterPro" id="IPR011011">
    <property type="entry name" value="Znf_FYVE_PHD"/>
</dbReference>
<dbReference type="SMART" id="SM00317">
    <property type="entry name" value="SET"/>
    <property type="match status" value="1"/>
</dbReference>
<name>E9HUQ0_DAPPU</name>
<feature type="domain" description="SET" evidence="6">
    <location>
        <begin position="171"/>
        <end position="309"/>
    </location>
</feature>
<dbReference type="Gene3D" id="3.30.40.10">
    <property type="entry name" value="Zinc/RING finger domain, C3HC4 (zinc finger)"/>
    <property type="match status" value="1"/>
</dbReference>
<sequence>MICCDRCSVWQHVDCMNLDRNNIPDEFLCELCQPRRVDRARARAIQYRKRQEFRLTTPPPSSSLDRTSATRRERSKDRSKPEDYIDVEKTPKKFQRTYTANSAGPKYSRGGAKGGSSATDRTEKFQRTGKRWIDHYEEAVTNHYSPELRARVAAVRPNGFGGELLSPPSTTPVYRLASKAGGYKTLVAANPIHCGSPVIECRGKYMLASQLRPYKSGDGPVLSGSGASALRPTPHIIFHHLLASSNDSITPVVEMCVDGRSYGNEARFVWQSCQPNAEIKHKVEKGSVHLLLVAKTDILESEEITVAHD</sequence>
<dbReference type="SUPFAM" id="SSF57903">
    <property type="entry name" value="FYVE/PHD zinc finger"/>
    <property type="match status" value="1"/>
</dbReference>
<dbReference type="SUPFAM" id="SSF82199">
    <property type="entry name" value="SET domain"/>
    <property type="match status" value="1"/>
</dbReference>
<evidence type="ECO:0000313" key="7">
    <source>
        <dbReference type="EMBL" id="EFX64531.1"/>
    </source>
</evidence>
<dbReference type="GO" id="GO:0008276">
    <property type="term" value="F:protein methyltransferase activity"/>
    <property type="evidence" value="ECO:0007669"/>
    <property type="project" value="UniProtKB-ARBA"/>
</dbReference>
<dbReference type="GO" id="GO:0008757">
    <property type="term" value="F:S-adenosylmethionine-dependent methyltransferase activity"/>
    <property type="evidence" value="ECO:0007669"/>
    <property type="project" value="UniProtKB-ARBA"/>
</dbReference>
<dbReference type="KEGG" id="dpx:DAPPUDRAFT_219571"/>
<dbReference type="GO" id="GO:0006325">
    <property type="term" value="P:chromatin organization"/>
    <property type="evidence" value="ECO:0007669"/>
    <property type="project" value="UniProtKB-KW"/>
</dbReference>
<dbReference type="InterPro" id="IPR019787">
    <property type="entry name" value="Znf_PHD-finger"/>
</dbReference>
<dbReference type="InterPro" id="IPR046341">
    <property type="entry name" value="SET_dom_sf"/>
</dbReference>
<protein>
    <recommendedName>
        <fullName evidence="6">SET domain-containing protein</fullName>
    </recommendedName>
</protein>
<dbReference type="eggNOG" id="KOG1844">
    <property type="taxonomic scope" value="Eukaryota"/>
</dbReference>
<feature type="non-terminal residue" evidence="7">
    <location>
        <position position="1"/>
    </location>
</feature>
<dbReference type="HOGENOM" id="CLU_029595_0_0_1"/>
<proteinExistence type="predicted"/>
<dbReference type="CDD" id="cd10529">
    <property type="entry name" value="SET_SETD5-like"/>
    <property type="match status" value="1"/>
</dbReference>
<evidence type="ECO:0000256" key="2">
    <source>
        <dbReference type="ARBA" id="ARBA00022771"/>
    </source>
</evidence>
<keyword evidence="3" id="KW-0862">Zinc</keyword>
<evidence type="ECO:0000256" key="3">
    <source>
        <dbReference type="ARBA" id="ARBA00022833"/>
    </source>
</evidence>
<evidence type="ECO:0000256" key="5">
    <source>
        <dbReference type="SAM" id="MobiDB-lite"/>
    </source>
</evidence>
<dbReference type="Gene3D" id="2.170.270.10">
    <property type="entry name" value="SET domain"/>
    <property type="match status" value="1"/>
</dbReference>
<feature type="region of interest" description="Disordered" evidence="5">
    <location>
        <begin position="50"/>
        <end position="123"/>
    </location>
</feature>
<evidence type="ECO:0000259" key="6">
    <source>
        <dbReference type="SMART" id="SM00317"/>
    </source>
</evidence>
<dbReference type="InterPro" id="IPR013083">
    <property type="entry name" value="Znf_RING/FYVE/PHD"/>
</dbReference>
<dbReference type="EMBL" id="GL732818">
    <property type="protein sequence ID" value="EFX64531.1"/>
    <property type="molecule type" value="Genomic_DNA"/>
</dbReference>
<reference evidence="7 8" key="1">
    <citation type="journal article" date="2011" name="Science">
        <title>The ecoresponsive genome of Daphnia pulex.</title>
        <authorList>
            <person name="Colbourne J.K."/>
            <person name="Pfrender M.E."/>
            <person name="Gilbert D."/>
            <person name="Thomas W.K."/>
            <person name="Tucker A."/>
            <person name="Oakley T.H."/>
            <person name="Tokishita S."/>
            <person name="Aerts A."/>
            <person name="Arnold G.J."/>
            <person name="Basu M.K."/>
            <person name="Bauer D.J."/>
            <person name="Caceres C.E."/>
            <person name="Carmel L."/>
            <person name="Casola C."/>
            <person name="Choi J.H."/>
            <person name="Detter J.C."/>
            <person name="Dong Q."/>
            <person name="Dusheyko S."/>
            <person name="Eads B.D."/>
            <person name="Frohlich T."/>
            <person name="Geiler-Samerotte K.A."/>
            <person name="Gerlach D."/>
            <person name="Hatcher P."/>
            <person name="Jogdeo S."/>
            <person name="Krijgsveld J."/>
            <person name="Kriventseva E.V."/>
            <person name="Kultz D."/>
            <person name="Laforsch C."/>
            <person name="Lindquist E."/>
            <person name="Lopez J."/>
            <person name="Manak J.R."/>
            <person name="Muller J."/>
            <person name="Pangilinan J."/>
            <person name="Patwardhan R.P."/>
            <person name="Pitluck S."/>
            <person name="Pritham E.J."/>
            <person name="Rechtsteiner A."/>
            <person name="Rho M."/>
            <person name="Rogozin I.B."/>
            <person name="Sakarya O."/>
            <person name="Salamov A."/>
            <person name="Schaack S."/>
            <person name="Shapiro H."/>
            <person name="Shiga Y."/>
            <person name="Skalitzky C."/>
            <person name="Smith Z."/>
            <person name="Souvorov A."/>
            <person name="Sung W."/>
            <person name="Tang Z."/>
            <person name="Tsuchiya D."/>
            <person name="Tu H."/>
            <person name="Vos H."/>
            <person name="Wang M."/>
            <person name="Wolf Y.I."/>
            <person name="Yamagata H."/>
            <person name="Yamada T."/>
            <person name="Ye Y."/>
            <person name="Shaw J.R."/>
            <person name="Andrews J."/>
            <person name="Crease T.J."/>
            <person name="Tang H."/>
            <person name="Lucas S.M."/>
            <person name="Robertson H.M."/>
            <person name="Bork P."/>
            <person name="Koonin E.V."/>
            <person name="Zdobnov E.M."/>
            <person name="Grigoriev I.V."/>
            <person name="Lynch M."/>
            <person name="Boore J.L."/>
        </authorList>
    </citation>
    <scope>NUCLEOTIDE SEQUENCE [LARGE SCALE GENOMIC DNA]</scope>
</reference>
<dbReference type="Proteomes" id="UP000000305">
    <property type="component" value="Unassembled WGS sequence"/>
</dbReference>
<gene>
    <name evidence="7" type="ORF">DAPPUDRAFT_219571</name>
</gene>
<keyword evidence="1" id="KW-0479">Metal-binding</keyword>
<accession>E9HUQ0</accession>
<keyword evidence="8" id="KW-1185">Reference proteome</keyword>
<dbReference type="PANTHER" id="PTHR46462:SF3">
    <property type="entry name" value="UPSET, ISOFORM A"/>
    <property type="match status" value="1"/>
</dbReference>
<dbReference type="Pfam" id="PF00856">
    <property type="entry name" value="SET"/>
    <property type="match status" value="1"/>
</dbReference>
<keyword evidence="4" id="KW-0156">Chromatin regulator</keyword>